<evidence type="ECO:0000259" key="1">
    <source>
        <dbReference type="Pfam" id="PF05134"/>
    </source>
</evidence>
<sequence length="408" mass="42077">MTTLYIRHPAKASVDSVAQCQFALAGADGRLLQQGAAALGGMGQMIGAARRVVLLLAAADVTLLRLKVPPLSAARLKAALPGLVEEQILGEPGDCVLAAGAEGADGMRTVAVVQRAWLEVLVKALLAQGARGVAALPAQLCLPLQPGGAAAALHEVDGGVALTLRLAPHEGMGLILPAQAPATLLPLLRAFVAEAPLTLYVGAAQLAAYQEAAAATAGVAVEAEQWPHWIAAAKTAGLDLVPALGAAGGQARNWQRWRWPLRLALLVALVNIAGVNIEWLRLKRDAAALRAAMQQTFKAAYPNETPLYPAEQMRRNLATAKLASGQMAADEFSALGAALGEALGALGAKGAIASLDYRERALTVKLKPDTVPAGVLAKAKAALAERQLQLSEPAPGTWQIRAAAGVKP</sequence>
<proteinExistence type="predicted"/>
<dbReference type="InterPro" id="IPR043129">
    <property type="entry name" value="ATPase_NBD"/>
</dbReference>
<dbReference type="NCBIfam" id="TIGR01709">
    <property type="entry name" value="typeII_sec_gspL"/>
    <property type="match status" value="1"/>
</dbReference>
<feature type="domain" description="GspL cytoplasmic actin-ATPase-like" evidence="1">
    <location>
        <begin position="34"/>
        <end position="152"/>
    </location>
</feature>
<keyword evidence="3" id="KW-1185">Reference proteome</keyword>
<dbReference type="Gene3D" id="3.30.420.380">
    <property type="match status" value="1"/>
</dbReference>
<accession>A0ABT5K6Q8</accession>
<dbReference type="EMBL" id="JAQQXR010000013">
    <property type="protein sequence ID" value="MDC8760461.1"/>
    <property type="molecule type" value="Genomic_DNA"/>
</dbReference>
<evidence type="ECO:0000313" key="3">
    <source>
        <dbReference type="Proteomes" id="UP001221208"/>
    </source>
</evidence>
<gene>
    <name evidence="2" type="primary">gspL</name>
    <name evidence="2" type="ORF">OIK44_22990</name>
</gene>
<comment type="caution">
    <text evidence="2">The sequence shown here is derived from an EMBL/GenBank/DDBJ whole genome shotgun (WGS) entry which is preliminary data.</text>
</comment>
<organism evidence="2 3">
    <name type="scientific">Janthinobacterium fluminis</name>
    <dbReference type="NCBI Taxonomy" id="2987524"/>
    <lineage>
        <taxon>Bacteria</taxon>
        <taxon>Pseudomonadati</taxon>
        <taxon>Pseudomonadota</taxon>
        <taxon>Betaproteobacteria</taxon>
        <taxon>Burkholderiales</taxon>
        <taxon>Oxalobacteraceae</taxon>
        <taxon>Janthinobacterium</taxon>
    </lineage>
</organism>
<dbReference type="RefSeq" id="WP_273674259.1">
    <property type="nucleotide sequence ID" value="NZ_JAQQXR010000013.1"/>
</dbReference>
<dbReference type="Pfam" id="PF05134">
    <property type="entry name" value="T2SSL"/>
    <property type="match status" value="1"/>
</dbReference>
<protein>
    <submittedName>
        <fullName evidence="2">Type II secretion system protein GspL</fullName>
    </submittedName>
</protein>
<name>A0ABT5K6Q8_9BURK</name>
<dbReference type="InterPro" id="IPR007812">
    <property type="entry name" value="T2SS_protein-GspL"/>
</dbReference>
<dbReference type="SUPFAM" id="SSF53067">
    <property type="entry name" value="Actin-like ATPase domain"/>
    <property type="match status" value="1"/>
</dbReference>
<evidence type="ECO:0000313" key="2">
    <source>
        <dbReference type="EMBL" id="MDC8760461.1"/>
    </source>
</evidence>
<reference evidence="2 3" key="1">
    <citation type="submission" date="2022-10" db="EMBL/GenBank/DDBJ databases">
        <title>Janthinobacterium sp. hw3 Genome sequencing.</title>
        <authorList>
            <person name="Park S."/>
        </authorList>
    </citation>
    <scope>NUCLEOTIDE SEQUENCE [LARGE SCALE GENOMIC DNA]</scope>
    <source>
        <strain evidence="3">hw3</strain>
    </source>
</reference>
<dbReference type="InterPro" id="IPR024230">
    <property type="entry name" value="GspL_cyto_dom"/>
</dbReference>
<dbReference type="Proteomes" id="UP001221208">
    <property type="component" value="Unassembled WGS sequence"/>
</dbReference>